<evidence type="ECO:0000256" key="6">
    <source>
        <dbReference type="SAM" id="MobiDB-lite"/>
    </source>
</evidence>
<dbReference type="EC" id="3.4.19.12" evidence="3"/>
<comment type="catalytic activity">
    <reaction evidence="1">
        <text>Thiol-dependent hydrolysis of ester, thioester, amide, peptide and isopeptide bonds formed by the C-terminal Gly of ubiquitin (a 76-residue protein attached to proteins as an intracellular targeting signal).</text>
        <dbReference type="EC" id="3.4.19.12"/>
    </reaction>
</comment>
<dbReference type="Gene3D" id="3.90.70.80">
    <property type="match status" value="1"/>
</dbReference>
<gene>
    <name evidence="8" type="ORF">BVC80_1835g442</name>
</gene>
<evidence type="ECO:0000256" key="5">
    <source>
        <dbReference type="ARBA" id="ARBA00022801"/>
    </source>
</evidence>
<dbReference type="FunFam" id="3.90.70.80:FF:000001">
    <property type="entry name" value="OTU domain-containing protein"/>
    <property type="match status" value="1"/>
</dbReference>
<protein>
    <recommendedName>
        <fullName evidence="3">ubiquitinyl hydrolase 1</fullName>
        <ecNumber evidence="3">3.4.19.12</ecNumber>
    </recommendedName>
</protein>
<dbReference type="SUPFAM" id="SSF54001">
    <property type="entry name" value="Cysteine proteinases"/>
    <property type="match status" value="1"/>
</dbReference>
<feature type="domain" description="OTU" evidence="7">
    <location>
        <begin position="198"/>
        <end position="322"/>
    </location>
</feature>
<dbReference type="PANTHER" id="PTHR12419">
    <property type="entry name" value="OTU DOMAIN CONTAINING PROTEIN"/>
    <property type="match status" value="1"/>
</dbReference>
<dbReference type="GO" id="GO:0004843">
    <property type="term" value="F:cysteine-type deubiquitinase activity"/>
    <property type="evidence" value="ECO:0007669"/>
    <property type="project" value="UniProtKB-EC"/>
</dbReference>
<dbReference type="FunCoup" id="A0A200R5R4">
    <property type="interactions" value="12"/>
</dbReference>
<dbReference type="PROSITE" id="PS50802">
    <property type="entry name" value="OTU"/>
    <property type="match status" value="1"/>
</dbReference>
<dbReference type="InParanoid" id="A0A200R5R4"/>
<sequence length="329" mass="37084">MLTHGQDPDVVRWGLNLLEGGDPFSNSGYCGTVTQNDIVYYDGNYASDDHHYDTERSNVENDEIIAHALQEELSQLAVAEASGSSHVDEEHLQASILAQDWLPSTHYTSAHENGEEEADDREPSSSCSSPGETSYNGEEWSCSLELTDESGLDGEVGKRLNQMVSIPHVPKINGEIPSVDEATSDHQRLLDRLQLYDLIELKVQGDGNCQFRALSDQFYRSTEHHKFVRQQIVNQLKSHREIYEGYVPMEYGDYLKKMSKSGEWGDHVTLQAAADSYGVKIFVITSFKDTCYIEIIPNVQKSKRVIFLSFWAEVHYNSIYPEGGAWGFD</sequence>
<dbReference type="InterPro" id="IPR003323">
    <property type="entry name" value="OTU_dom"/>
</dbReference>
<keyword evidence="4" id="KW-0833">Ubl conjugation pathway</keyword>
<dbReference type="InterPro" id="IPR038765">
    <property type="entry name" value="Papain-like_cys_pep_sf"/>
</dbReference>
<name>A0A200R5R4_MACCD</name>
<dbReference type="OrthoDB" id="415023at2759"/>
<dbReference type="Pfam" id="PF02338">
    <property type="entry name" value="OTU"/>
    <property type="match status" value="1"/>
</dbReference>
<organism evidence="8 9">
    <name type="scientific">Macleaya cordata</name>
    <name type="common">Five-seeded plume-poppy</name>
    <name type="synonym">Bocconia cordata</name>
    <dbReference type="NCBI Taxonomy" id="56857"/>
    <lineage>
        <taxon>Eukaryota</taxon>
        <taxon>Viridiplantae</taxon>
        <taxon>Streptophyta</taxon>
        <taxon>Embryophyta</taxon>
        <taxon>Tracheophyta</taxon>
        <taxon>Spermatophyta</taxon>
        <taxon>Magnoliopsida</taxon>
        <taxon>Ranunculales</taxon>
        <taxon>Papaveraceae</taxon>
        <taxon>Papaveroideae</taxon>
        <taxon>Macleaya</taxon>
    </lineage>
</organism>
<dbReference type="Proteomes" id="UP000195402">
    <property type="component" value="Unassembled WGS sequence"/>
</dbReference>
<comment type="similarity">
    <text evidence="2">Belongs to the peptidase C85 family.</text>
</comment>
<dbReference type="GO" id="GO:0016579">
    <property type="term" value="P:protein deubiquitination"/>
    <property type="evidence" value="ECO:0007669"/>
    <property type="project" value="TreeGrafter"/>
</dbReference>
<dbReference type="PANTHER" id="PTHR12419:SF111">
    <property type="entry name" value="OVARIAN TUMOR DOMAIN-CONTAINING DEUBIQUITINATING ENZYME 9"/>
    <property type="match status" value="1"/>
</dbReference>
<evidence type="ECO:0000313" key="9">
    <source>
        <dbReference type="Proteomes" id="UP000195402"/>
    </source>
</evidence>
<dbReference type="AlphaFoldDB" id="A0A200R5R4"/>
<reference evidence="8 9" key="1">
    <citation type="journal article" date="2017" name="Mol. Plant">
        <title>The Genome of Medicinal Plant Macleaya cordata Provides New Insights into Benzylisoquinoline Alkaloids Metabolism.</title>
        <authorList>
            <person name="Liu X."/>
            <person name="Liu Y."/>
            <person name="Huang P."/>
            <person name="Ma Y."/>
            <person name="Qing Z."/>
            <person name="Tang Q."/>
            <person name="Cao H."/>
            <person name="Cheng P."/>
            <person name="Zheng Y."/>
            <person name="Yuan Z."/>
            <person name="Zhou Y."/>
            <person name="Liu J."/>
            <person name="Tang Z."/>
            <person name="Zhuo Y."/>
            <person name="Zhang Y."/>
            <person name="Yu L."/>
            <person name="Huang J."/>
            <person name="Yang P."/>
            <person name="Peng Q."/>
            <person name="Zhang J."/>
            <person name="Jiang W."/>
            <person name="Zhang Z."/>
            <person name="Lin K."/>
            <person name="Ro D.K."/>
            <person name="Chen X."/>
            <person name="Xiong X."/>
            <person name="Shang Y."/>
            <person name="Huang S."/>
            <person name="Zeng J."/>
        </authorList>
    </citation>
    <scope>NUCLEOTIDE SEQUENCE [LARGE SCALE GENOMIC DNA]</scope>
    <source>
        <strain evidence="9">cv. BLH2017</strain>
        <tissue evidence="8">Root</tissue>
    </source>
</reference>
<evidence type="ECO:0000256" key="3">
    <source>
        <dbReference type="ARBA" id="ARBA00012759"/>
    </source>
</evidence>
<keyword evidence="5" id="KW-0378">Hydrolase</keyword>
<accession>A0A200R5R4</accession>
<proteinExistence type="inferred from homology"/>
<comment type="caution">
    <text evidence="8">The sequence shown here is derived from an EMBL/GenBank/DDBJ whole genome shotgun (WGS) entry which is preliminary data.</text>
</comment>
<evidence type="ECO:0000313" key="8">
    <source>
        <dbReference type="EMBL" id="OVA18033.1"/>
    </source>
</evidence>
<dbReference type="InterPro" id="IPR050704">
    <property type="entry name" value="Peptidase_C85-like"/>
</dbReference>
<evidence type="ECO:0000256" key="4">
    <source>
        <dbReference type="ARBA" id="ARBA00022786"/>
    </source>
</evidence>
<dbReference type="STRING" id="56857.A0A200R5R4"/>
<keyword evidence="9" id="KW-1185">Reference proteome</keyword>
<dbReference type="CDD" id="cd22751">
    <property type="entry name" value="OTU_plant_OTU9-like"/>
    <property type="match status" value="1"/>
</dbReference>
<evidence type="ECO:0000256" key="2">
    <source>
        <dbReference type="ARBA" id="ARBA00010407"/>
    </source>
</evidence>
<evidence type="ECO:0000259" key="7">
    <source>
        <dbReference type="PROSITE" id="PS50802"/>
    </source>
</evidence>
<dbReference type="OMA" id="CAYSGAM"/>
<evidence type="ECO:0000256" key="1">
    <source>
        <dbReference type="ARBA" id="ARBA00000707"/>
    </source>
</evidence>
<feature type="region of interest" description="Disordered" evidence="6">
    <location>
        <begin position="108"/>
        <end position="139"/>
    </location>
</feature>
<dbReference type="EMBL" id="MVGT01000437">
    <property type="protein sequence ID" value="OVA18033.1"/>
    <property type="molecule type" value="Genomic_DNA"/>
</dbReference>